<dbReference type="EC" id="4.99.1.12" evidence="3"/>
<comment type="catalytic activity">
    <reaction evidence="3">
        <text>Ni(II)-pyridinium-3,5-bisthiocarboxylate mononucleotide = pyridinium-3,5-bisthiocarboxylate mononucleotide + Ni(2+)</text>
        <dbReference type="Rhea" id="RHEA:54784"/>
        <dbReference type="ChEBI" id="CHEBI:49786"/>
        <dbReference type="ChEBI" id="CHEBI:137372"/>
        <dbReference type="ChEBI" id="CHEBI:137373"/>
        <dbReference type="EC" id="4.99.1.12"/>
    </reaction>
</comment>
<dbReference type="OrthoDB" id="9765625at2"/>
<evidence type="ECO:0000313" key="4">
    <source>
        <dbReference type="EMBL" id="MTV50299.1"/>
    </source>
</evidence>
<keyword evidence="2 3" id="KW-0456">Lyase</keyword>
<dbReference type="PANTHER" id="PTHR36566:SF1">
    <property type="entry name" value="PYRIDINIUM-3,5-BISTHIOCARBOXYLIC ACID MONONUCLEOTIDE NICKEL INSERTION PROTEIN"/>
    <property type="match status" value="1"/>
</dbReference>
<evidence type="ECO:0000256" key="2">
    <source>
        <dbReference type="ARBA" id="ARBA00023239"/>
    </source>
</evidence>
<reference evidence="4 5" key="1">
    <citation type="submission" date="2019-11" db="EMBL/GenBank/DDBJ databases">
        <title>Whole-genome sequence of a the green, strictly anaerobic photosynthetic bacterium Heliobacillus mobilis DSM 6151.</title>
        <authorList>
            <person name="Kyndt J.A."/>
            <person name="Meyer T.E."/>
        </authorList>
    </citation>
    <scope>NUCLEOTIDE SEQUENCE [LARGE SCALE GENOMIC DNA]</scope>
    <source>
        <strain evidence="4 5">DSM 6151</strain>
    </source>
</reference>
<dbReference type="HAMAP" id="MF_01074">
    <property type="entry name" value="LarC"/>
    <property type="match status" value="1"/>
</dbReference>
<sequence length="409" mass="45171">MNSREHYQLIVDPVSGAAGDMWLGALVDLGVPWEELQQTISSLNVDGYTLQKEPIISKGIQATHVKVILDDRPQPHRHLHHVVKIIESSNLDEAVKSKAIKVFTRLAESEAKIHGCAIEKVHFHEVGAVDAIIDIVGTCWGLQYLGIEEIHVLPLPLGTGTVHCAHGEMPVPAPATADLVRDFPVYLGGGHGELVTPTGAALCTTLGKPIDSKQSLEAFRIQKIGHGAGSRPAQERPNVLRLLLAERNEVVGTGTELLDQDRVDVLETTIDDMNPQWIAPLMDKLFEAGALDVQVSSVMMKKGRLGQHLTVLCTPERRTALMETLFTHSTTLGVRCRREQRFCLSRDWVTVPTQYGDIRIKRGKIGEQIVNVQPEYEECLAAAKQYDCSLKEVYQHALAEYQVCLKATE</sequence>
<dbReference type="NCBIfam" id="TIGR00299">
    <property type="entry name" value="nickel pincer cofactor biosynthesis protein LarC"/>
    <property type="match status" value="1"/>
</dbReference>
<dbReference type="RefSeq" id="WP_155477386.1">
    <property type="nucleotide sequence ID" value="NZ_WNKU01000022.1"/>
</dbReference>
<dbReference type="PANTHER" id="PTHR36566">
    <property type="entry name" value="NICKEL INSERTION PROTEIN-RELATED"/>
    <property type="match status" value="1"/>
</dbReference>
<dbReference type="Gene3D" id="3.10.20.300">
    <property type="entry name" value="mk0293 like domain"/>
    <property type="match status" value="1"/>
</dbReference>
<dbReference type="AlphaFoldDB" id="A0A6I3SN07"/>
<dbReference type="GO" id="GO:0016829">
    <property type="term" value="F:lyase activity"/>
    <property type="evidence" value="ECO:0007669"/>
    <property type="project" value="UniProtKB-UniRule"/>
</dbReference>
<dbReference type="GO" id="GO:0051604">
    <property type="term" value="P:protein maturation"/>
    <property type="evidence" value="ECO:0007669"/>
    <property type="project" value="UniProtKB-UniRule"/>
</dbReference>
<name>A0A6I3SN07_HELMO</name>
<dbReference type="Proteomes" id="UP000430670">
    <property type="component" value="Unassembled WGS sequence"/>
</dbReference>
<dbReference type="Gene3D" id="3.30.70.1380">
    <property type="entry name" value="Transcriptional regulatory protein pf0864 domain like"/>
    <property type="match status" value="1"/>
</dbReference>
<comment type="function">
    <text evidence="3">Involved in the biosynthesis of a nickel-pincer cofactor ((SCS)Ni(II) pincer complex). Binds Ni(2+), and functions in nickel delivery to pyridinium-3,5-bisthiocarboxylic acid mononucleotide (P2TMN), to form the mature cofactor. Is thus probably required for the activation of nickel-pincer cofactor-dependent enzymes.</text>
</comment>
<keyword evidence="1 3" id="KW-0533">Nickel</keyword>
<evidence type="ECO:0000256" key="1">
    <source>
        <dbReference type="ARBA" id="ARBA00022596"/>
    </source>
</evidence>
<proteinExistence type="inferred from homology"/>
<keyword evidence="5" id="KW-1185">Reference proteome</keyword>
<gene>
    <name evidence="3 4" type="primary">larC</name>
    <name evidence="4" type="ORF">GJ688_15115</name>
</gene>
<dbReference type="GO" id="GO:0016151">
    <property type="term" value="F:nickel cation binding"/>
    <property type="evidence" value="ECO:0007669"/>
    <property type="project" value="UniProtKB-UniRule"/>
</dbReference>
<evidence type="ECO:0000256" key="3">
    <source>
        <dbReference type="HAMAP-Rule" id="MF_01074"/>
    </source>
</evidence>
<organism evidence="4 5">
    <name type="scientific">Heliobacterium mobile</name>
    <name type="common">Heliobacillus mobilis</name>
    <dbReference type="NCBI Taxonomy" id="28064"/>
    <lineage>
        <taxon>Bacteria</taxon>
        <taxon>Bacillati</taxon>
        <taxon>Bacillota</taxon>
        <taxon>Clostridia</taxon>
        <taxon>Eubacteriales</taxon>
        <taxon>Heliobacteriaceae</taxon>
        <taxon>Heliobacterium</taxon>
    </lineage>
</organism>
<comment type="similarity">
    <text evidence="3">Belongs to the LarC family.</text>
</comment>
<dbReference type="InterPro" id="IPR002822">
    <property type="entry name" value="Ni_insertion"/>
</dbReference>
<evidence type="ECO:0000313" key="5">
    <source>
        <dbReference type="Proteomes" id="UP000430670"/>
    </source>
</evidence>
<protein>
    <recommendedName>
        <fullName evidence="3">Pyridinium-3,5-bisthiocarboxylic acid mononucleotide nickel insertion protein</fullName>
        <shortName evidence="3">P2TMN nickel insertion protein</shortName>
        <ecNumber evidence="3">4.99.1.12</ecNumber>
    </recommendedName>
    <alternativeName>
        <fullName evidence="3">Nickel-pincer cofactor biosynthesis protein LarC</fullName>
    </alternativeName>
</protein>
<comment type="caution">
    <text evidence="4">The sequence shown here is derived from an EMBL/GenBank/DDBJ whole genome shotgun (WGS) entry which is preliminary data.</text>
</comment>
<accession>A0A6I3SN07</accession>
<dbReference type="Pfam" id="PF01969">
    <property type="entry name" value="Ni_insertion"/>
    <property type="match status" value="1"/>
</dbReference>
<dbReference type="EMBL" id="WNKU01000022">
    <property type="protein sequence ID" value="MTV50299.1"/>
    <property type="molecule type" value="Genomic_DNA"/>
</dbReference>